<reference evidence="1 2" key="1">
    <citation type="journal article" date="2019" name="Int. J. Syst. Evol. Microbiol.">
        <title>The Global Catalogue of Microorganisms (GCM) 10K type strain sequencing project: providing services to taxonomists for standard genome sequencing and annotation.</title>
        <authorList>
            <consortium name="The Broad Institute Genomics Platform"/>
            <consortium name="The Broad Institute Genome Sequencing Center for Infectious Disease"/>
            <person name="Wu L."/>
            <person name="Ma J."/>
        </authorList>
    </citation>
    <scope>NUCLEOTIDE SEQUENCE [LARGE SCALE GENOMIC DNA]</scope>
    <source>
        <strain evidence="1 2">JCM 16374</strain>
    </source>
</reference>
<name>A0ABN3RH61_9ACTN</name>
<accession>A0ABN3RH61</accession>
<comment type="caution">
    <text evidence="1">The sequence shown here is derived from an EMBL/GenBank/DDBJ whole genome shotgun (WGS) entry which is preliminary data.</text>
</comment>
<sequence length="74" mass="7996">MAWVPIEPVEPRITISRGLAGSPVAGSKRRCGWARVSVMWSIVAARRGAPATEGARTSYGRPAGRPYEVAAPYW</sequence>
<protein>
    <submittedName>
        <fullName evidence="1">Uncharacterized protein</fullName>
    </submittedName>
</protein>
<gene>
    <name evidence="1" type="ORF">GCM10009864_15620</name>
</gene>
<evidence type="ECO:0000313" key="1">
    <source>
        <dbReference type="EMBL" id="GAA2652101.1"/>
    </source>
</evidence>
<dbReference type="Proteomes" id="UP001500994">
    <property type="component" value="Unassembled WGS sequence"/>
</dbReference>
<proteinExistence type="predicted"/>
<dbReference type="EMBL" id="BAAARK010000003">
    <property type="protein sequence ID" value="GAA2652101.1"/>
    <property type="molecule type" value="Genomic_DNA"/>
</dbReference>
<keyword evidence="2" id="KW-1185">Reference proteome</keyword>
<evidence type="ECO:0000313" key="2">
    <source>
        <dbReference type="Proteomes" id="UP001500994"/>
    </source>
</evidence>
<organism evidence="1 2">
    <name type="scientific">Streptomyces lunalinharesii</name>
    <dbReference type="NCBI Taxonomy" id="333384"/>
    <lineage>
        <taxon>Bacteria</taxon>
        <taxon>Bacillati</taxon>
        <taxon>Actinomycetota</taxon>
        <taxon>Actinomycetes</taxon>
        <taxon>Kitasatosporales</taxon>
        <taxon>Streptomycetaceae</taxon>
        <taxon>Streptomyces</taxon>
    </lineage>
</organism>